<name>A0ACB8TIN0_9AGAM</name>
<keyword evidence="2" id="KW-1185">Reference proteome</keyword>
<sequence>MAKNTSFPSTQASNDNNKIFVDSFNAPLPIYLDPSAGIPNRNKLIRLLKSSGASICHQVGDARIYLVDASSDSGKLTARDWGSDPNKVALDYPWVQACIKRGRALLGGDDWGGLRVVDDDDFVPGDEEEEDIRQPSLPTPRPTPIDTAAASRAPGPSSQTKKPISSASRPRQVPQPTPPSSQPSPPLYQRNPAGPSSSHPAPIPEFNPFQNSFLSSSYPMQNFSMPANASFQPMQLQNHFAIQNQMIPPNIHGVPPQLVLPTQYPFVYLIRLLETSISVARNLGLDTKVLQAFVAALPMPPTQDLPVPSHSSSSNANTPVSRSTGAASSNHHSHADGLNTLPSSSSSSSKRKSRVLDEDMESEHRPPLSKSERSKKPRSQLHGPKPVSATSTRHSSPAQGVFVANGVPIPIFVQVDYRNRRDIVQAIKKGGGRITADVPLAAYAVLSPRSDSFRSLQEQAQTHGRPIVKSDFIHDCIEFGALQDPQKYAVEETGSPKKPRRQSSSFLATSSRKPILDDNAPVANVSRAPSRDSSRTPEPPEPVKAPTGLGYGFSPAEQEYTWTYLRRLLRQDPYMNRTAFCKKLHEKMPWRSVNSWYAQIRKHGETWDTIQAETLPSTAQGRERPTGGTVETGDPSEGNSPADDEGVTHEGGEEDEFATAERLEEEDDVEANLEPLNQDVSALDDNEGFEGDKPTSDELQGFDIAVQADFEAIVEFLVSGDADEGGEEDVWPLLERRRACQTAPSWSAFLDRHVEIITKEVALRCSLQQDVPALAQ</sequence>
<dbReference type="Proteomes" id="UP000814140">
    <property type="component" value="Unassembled WGS sequence"/>
</dbReference>
<gene>
    <name evidence="1" type="ORF">BV25DRAFT_1911267</name>
</gene>
<evidence type="ECO:0000313" key="2">
    <source>
        <dbReference type="Proteomes" id="UP000814140"/>
    </source>
</evidence>
<evidence type="ECO:0000313" key="1">
    <source>
        <dbReference type="EMBL" id="KAI0068264.1"/>
    </source>
</evidence>
<protein>
    <submittedName>
        <fullName evidence="1">Uncharacterized protein</fullName>
    </submittedName>
</protein>
<proteinExistence type="predicted"/>
<organism evidence="1 2">
    <name type="scientific">Artomyces pyxidatus</name>
    <dbReference type="NCBI Taxonomy" id="48021"/>
    <lineage>
        <taxon>Eukaryota</taxon>
        <taxon>Fungi</taxon>
        <taxon>Dikarya</taxon>
        <taxon>Basidiomycota</taxon>
        <taxon>Agaricomycotina</taxon>
        <taxon>Agaricomycetes</taxon>
        <taxon>Russulales</taxon>
        <taxon>Auriscalpiaceae</taxon>
        <taxon>Artomyces</taxon>
    </lineage>
</organism>
<comment type="caution">
    <text evidence="1">The sequence shown here is derived from an EMBL/GenBank/DDBJ whole genome shotgun (WGS) entry which is preliminary data.</text>
</comment>
<reference evidence="1" key="2">
    <citation type="journal article" date="2022" name="New Phytol.">
        <title>Evolutionary transition to the ectomycorrhizal habit in the genomes of a hyperdiverse lineage of mushroom-forming fungi.</title>
        <authorList>
            <person name="Looney B."/>
            <person name="Miyauchi S."/>
            <person name="Morin E."/>
            <person name="Drula E."/>
            <person name="Courty P.E."/>
            <person name="Kohler A."/>
            <person name="Kuo A."/>
            <person name="LaButti K."/>
            <person name="Pangilinan J."/>
            <person name="Lipzen A."/>
            <person name="Riley R."/>
            <person name="Andreopoulos W."/>
            <person name="He G."/>
            <person name="Johnson J."/>
            <person name="Nolan M."/>
            <person name="Tritt A."/>
            <person name="Barry K.W."/>
            <person name="Grigoriev I.V."/>
            <person name="Nagy L.G."/>
            <person name="Hibbett D."/>
            <person name="Henrissat B."/>
            <person name="Matheny P.B."/>
            <person name="Labbe J."/>
            <person name="Martin F.M."/>
        </authorList>
    </citation>
    <scope>NUCLEOTIDE SEQUENCE</scope>
    <source>
        <strain evidence="1">HHB10654</strain>
    </source>
</reference>
<accession>A0ACB8TIN0</accession>
<reference evidence="1" key="1">
    <citation type="submission" date="2021-03" db="EMBL/GenBank/DDBJ databases">
        <authorList>
            <consortium name="DOE Joint Genome Institute"/>
            <person name="Ahrendt S."/>
            <person name="Looney B.P."/>
            <person name="Miyauchi S."/>
            <person name="Morin E."/>
            <person name="Drula E."/>
            <person name="Courty P.E."/>
            <person name="Chicoki N."/>
            <person name="Fauchery L."/>
            <person name="Kohler A."/>
            <person name="Kuo A."/>
            <person name="Labutti K."/>
            <person name="Pangilinan J."/>
            <person name="Lipzen A."/>
            <person name="Riley R."/>
            <person name="Andreopoulos W."/>
            <person name="He G."/>
            <person name="Johnson J."/>
            <person name="Barry K.W."/>
            <person name="Grigoriev I.V."/>
            <person name="Nagy L."/>
            <person name="Hibbett D."/>
            <person name="Henrissat B."/>
            <person name="Matheny P.B."/>
            <person name="Labbe J."/>
            <person name="Martin F."/>
        </authorList>
    </citation>
    <scope>NUCLEOTIDE SEQUENCE</scope>
    <source>
        <strain evidence="1">HHB10654</strain>
    </source>
</reference>
<dbReference type="EMBL" id="MU277188">
    <property type="protein sequence ID" value="KAI0068264.1"/>
    <property type="molecule type" value="Genomic_DNA"/>
</dbReference>